<name>A0ABM4TX83_DROSZ</name>
<evidence type="ECO:0000256" key="1">
    <source>
        <dbReference type="SAM" id="MobiDB-lite"/>
    </source>
</evidence>
<accession>A0ABM4TX83</accession>
<sequence length="177" mass="19154">MIGMDFFSSFDASLATGVSTTVGASPNARQKSTPKYAVCSRQLQASDNGSILARSRPDYEKYGSMGTPSVSTSPQQPLPSTHTLDPVSNKPVSDLPKVSTSAKGLGSAESMRFTAATTFSRLDLLILKHSLAFWTLRETIRMQLMFRKDPVPCEAFHPPPTVFRAIGTFLHSVASQP</sequence>
<dbReference type="GeneID" id="139354248"/>
<dbReference type="Proteomes" id="UP001652628">
    <property type="component" value="Chromosome 2"/>
</dbReference>
<evidence type="ECO:0000313" key="3">
    <source>
        <dbReference type="RefSeq" id="XP_070854581.1"/>
    </source>
</evidence>
<organism evidence="2 3">
    <name type="scientific">Drosophila suzukii</name>
    <name type="common">Spotted-wing drosophila fruit fly</name>
    <dbReference type="NCBI Taxonomy" id="28584"/>
    <lineage>
        <taxon>Eukaryota</taxon>
        <taxon>Metazoa</taxon>
        <taxon>Ecdysozoa</taxon>
        <taxon>Arthropoda</taxon>
        <taxon>Hexapoda</taxon>
        <taxon>Insecta</taxon>
        <taxon>Pterygota</taxon>
        <taxon>Neoptera</taxon>
        <taxon>Endopterygota</taxon>
        <taxon>Diptera</taxon>
        <taxon>Brachycera</taxon>
        <taxon>Muscomorpha</taxon>
        <taxon>Ephydroidea</taxon>
        <taxon>Drosophilidae</taxon>
        <taxon>Drosophila</taxon>
        <taxon>Sophophora</taxon>
    </lineage>
</organism>
<protein>
    <submittedName>
        <fullName evidence="3">Uncharacterized protein isoform X2</fullName>
    </submittedName>
</protein>
<reference evidence="3" key="2">
    <citation type="submission" date="2025-08" db="UniProtKB">
        <authorList>
            <consortium name="RefSeq"/>
        </authorList>
    </citation>
    <scope>IDENTIFICATION</scope>
</reference>
<proteinExistence type="predicted"/>
<dbReference type="RefSeq" id="XP_070854581.1">
    <property type="nucleotide sequence ID" value="XM_070998480.1"/>
</dbReference>
<reference evidence="2" key="1">
    <citation type="submission" date="2025-05" db="UniProtKB">
        <authorList>
            <consortium name="RefSeq"/>
        </authorList>
    </citation>
    <scope>NUCLEOTIDE SEQUENCE [LARGE SCALE GENOMIC DNA]</scope>
</reference>
<gene>
    <name evidence="3" type="primary">LOC139354248</name>
</gene>
<keyword evidence="2" id="KW-1185">Reference proteome</keyword>
<feature type="compositionally biased region" description="Polar residues" evidence="1">
    <location>
        <begin position="66"/>
        <end position="83"/>
    </location>
</feature>
<feature type="region of interest" description="Disordered" evidence="1">
    <location>
        <begin position="62"/>
        <end position="101"/>
    </location>
</feature>
<evidence type="ECO:0000313" key="2">
    <source>
        <dbReference type="Proteomes" id="UP001652628"/>
    </source>
</evidence>